<evidence type="ECO:0000313" key="16">
    <source>
        <dbReference type="EnsemblProtists" id="HpaP810551"/>
    </source>
</evidence>
<dbReference type="InterPro" id="IPR011545">
    <property type="entry name" value="DEAD/DEAH_box_helicase_dom"/>
</dbReference>
<dbReference type="GO" id="GO:0000724">
    <property type="term" value="P:double-strand break repair via homologous recombination"/>
    <property type="evidence" value="ECO:0007669"/>
    <property type="project" value="TreeGrafter"/>
</dbReference>
<dbReference type="GO" id="GO:0016787">
    <property type="term" value="F:hydrolase activity"/>
    <property type="evidence" value="ECO:0007669"/>
    <property type="project" value="UniProtKB-KW"/>
</dbReference>
<evidence type="ECO:0000256" key="1">
    <source>
        <dbReference type="ARBA" id="ARBA00005446"/>
    </source>
</evidence>
<evidence type="ECO:0000256" key="9">
    <source>
        <dbReference type="ARBA" id="ARBA00034617"/>
    </source>
</evidence>
<dbReference type="HOGENOM" id="CLU_006047_0_0_1"/>
<dbReference type="GO" id="GO:0005737">
    <property type="term" value="C:cytoplasm"/>
    <property type="evidence" value="ECO:0007669"/>
    <property type="project" value="TreeGrafter"/>
</dbReference>
<dbReference type="InParanoid" id="M4BVK7"/>
<dbReference type="OMA" id="HVHEAAQ"/>
<evidence type="ECO:0000256" key="4">
    <source>
        <dbReference type="ARBA" id="ARBA00022771"/>
    </source>
</evidence>
<dbReference type="VEuPathDB" id="FungiDB:HpaG810551"/>
<comment type="catalytic activity">
    <reaction evidence="9">
        <text>Couples ATP hydrolysis with the unwinding of duplex DNA by translocating in the 3'-5' direction.</text>
        <dbReference type="EC" id="5.6.2.4"/>
    </reaction>
</comment>
<dbReference type="InterPro" id="IPR004589">
    <property type="entry name" value="DNA_helicase_ATP-dep_RecQ"/>
</dbReference>
<dbReference type="PROSITE" id="PS51999">
    <property type="entry name" value="ZF_GRF"/>
    <property type="match status" value="1"/>
</dbReference>
<feature type="domain" description="Helicase ATP-binding" evidence="13">
    <location>
        <begin position="529"/>
        <end position="706"/>
    </location>
</feature>
<dbReference type="Pfam" id="PF00270">
    <property type="entry name" value="DEAD"/>
    <property type="match status" value="1"/>
</dbReference>
<accession>M4BVK7</accession>
<keyword evidence="2" id="KW-0479">Metal-binding</keyword>
<name>M4BVK7_HYAAE</name>
<evidence type="ECO:0000259" key="14">
    <source>
        <dbReference type="PROSITE" id="PS51194"/>
    </source>
</evidence>
<feature type="region of interest" description="Disordered" evidence="12">
    <location>
        <begin position="317"/>
        <end position="360"/>
    </location>
</feature>
<evidence type="ECO:0000259" key="13">
    <source>
        <dbReference type="PROSITE" id="PS51192"/>
    </source>
</evidence>
<dbReference type="STRING" id="559515.M4BVK7"/>
<dbReference type="InterPro" id="IPR010666">
    <property type="entry name" value="Znf_GRF"/>
</dbReference>
<evidence type="ECO:0000256" key="7">
    <source>
        <dbReference type="ARBA" id="ARBA00022833"/>
    </source>
</evidence>
<dbReference type="SUPFAM" id="SSF52540">
    <property type="entry name" value="P-loop containing nucleoside triphosphate hydrolases"/>
    <property type="match status" value="1"/>
</dbReference>
<evidence type="ECO:0000256" key="3">
    <source>
        <dbReference type="ARBA" id="ARBA00022741"/>
    </source>
</evidence>
<dbReference type="EnsemblProtists" id="HpaT810551">
    <property type="protein sequence ID" value="HpaP810551"/>
    <property type="gene ID" value="HpaG810551"/>
</dbReference>
<evidence type="ECO:0000256" key="10">
    <source>
        <dbReference type="ARBA" id="ARBA00034808"/>
    </source>
</evidence>
<evidence type="ECO:0000256" key="2">
    <source>
        <dbReference type="ARBA" id="ARBA00022723"/>
    </source>
</evidence>
<dbReference type="EC" id="5.6.2.4" evidence="10"/>
<dbReference type="GO" id="GO:0009378">
    <property type="term" value="F:four-way junction helicase activity"/>
    <property type="evidence" value="ECO:0007669"/>
    <property type="project" value="TreeGrafter"/>
</dbReference>
<evidence type="ECO:0000256" key="8">
    <source>
        <dbReference type="ARBA" id="ARBA00022840"/>
    </source>
</evidence>
<feature type="region of interest" description="Disordered" evidence="12">
    <location>
        <begin position="149"/>
        <end position="172"/>
    </location>
</feature>
<evidence type="ECO:0000313" key="17">
    <source>
        <dbReference type="Proteomes" id="UP000011713"/>
    </source>
</evidence>
<dbReference type="eggNOG" id="KOG0351">
    <property type="taxonomic scope" value="Eukaryota"/>
</dbReference>
<dbReference type="PANTHER" id="PTHR13710">
    <property type="entry name" value="DNA HELICASE RECQ FAMILY MEMBER"/>
    <property type="match status" value="1"/>
</dbReference>
<dbReference type="GO" id="GO:0005634">
    <property type="term" value="C:nucleus"/>
    <property type="evidence" value="ECO:0007669"/>
    <property type="project" value="TreeGrafter"/>
</dbReference>
<dbReference type="SMART" id="SM00490">
    <property type="entry name" value="HELICc"/>
    <property type="match status" value="1"/>
</dbReference>
<dbReference type="PANTHER" id="PTHR13710:SF108">
    <property type="entry name" value="ATP-DEPENDENT DNA HELICASE Q4"/>
    <property type="match status" value="1"/>
</dbReference>
<proteinExistence type="inferred from homology"/>
<feature type="compositionally biased region" description="Basic residues" evidence="12">
    <location>
        <begin position="317"/>
        <end position="332"/>
    </location>
</feature>
<evidence type="ECO:0000256" key="11">
    <source>
        <dbReference type="PROSITE-ProRule" id="PRU01343"/>
    </source>
</evidence>
<keyword evidence="7" id="KW-0862">Zinc</keyword>
<dbReference type="GO" id="GO:0005524">
    <property type="term" value="F:ATP binding"/>
    <property type="evidence" value="ECO:0007669"/>
    <property type="project" value="UniProtKB-KW"/>
</dbReference>
<dbReference type="GO" id="GO:0008270">
    <property type="term" value="F:zinc ion binding"/>
    <property type="evidence" value="ECO:0007669"/>
    <property type="project" value="UniProtKB-KW"/>
</dbReference>
<feature type="domain" description="GRF-type" evidence="15">
    <location>
        <begin position="420"/>
        <end position="463"/>
    </location>
</feature>
<dbReference type="SMART" id="SM00487">
    <property type="entry name" value="DEXDc"/>
    <property type="match status" value="1"/>
</dbReference>
<dbReference type="InterPro" id="IPR001650">
    <property type="entry name" value="Helicase_C-like"/>
</dbReference>
<dbReference type="Pfam" id="PF06839">
    <property type="entry name" value="Zn_ribbon_GRF"/>
    <property type="match status" value="1"/>
</dbReference>
<comment type="similarity">
    <text evidence="1">Belongs to the helicase family. RecQ subfamily.</text>
</comment>
<dbReference type="Gene3D" id="3.40.50.300">
    <property type="entry name" value="P-loop containing nucleotide triphosphate hydrolases"/>
    <property type="match status" value="2"/>
</dbReference>
<organism evidence="16 17">
    <name type="scientific">Hyaloperonospora arabidopsidis (strain Emoy2)</name>
    <name type="common">Downy mildew agent</name>
    <name type="synonym">Peronospora arabidopsidis</name>
    <dbReference type="NCBI Taxonomy" id="559515"/>
    <lineage>
        <taxon>Eukaryota</taxon>
        <taxon>Sar</taxon>
        <taxon>Stramenopiles</taxon>
        <taxon>Oomycota</taxon>
        <taxon>Peronosporomycetes</taxon>
        <taxon>Peronosporales</taxon>
        <taxon>Peronosporaceae</taxon>
        <taxon>Hyaloperonospora</taxon>
    </lineage>
</organism>
<keyword evidence="5" id="KW-0378">Hydrolase</keyword>
<evidence type="ECO:0000259" key="15">
    <source>
        <dbReference type="PROSITE" id="PS51999"/>
    </source>
</evidence>
<dbReference type="InterPro" id="IPR014001">
    <property type="entry name" value="Helicase_ATP-bd"/>
</dbReference>
<dbReference type="GO" id="GO:0043138">
    <property type="term" value="F:3'-5' DNA helicase activity"/>
    <property type="evidence" value="ECO:0007669"/>
    <property type="project" value="UniProtKB-EC"/>
</dbReference>
<keyword evidence="6" id="KW-0347">Helicase</keyword>
<dbReference type="GO" id="GO:0003676">
    <property type="term" value="F:nucleic acid binding"/>
    <property type="evidence" value="ECO:0007669"/>
    <property type="project" value="InterPro"/>
</dbReference>
<dbReference type="GO" id="GO:0005694">
    <property type="term" value="C:chromosome"/>
    <property type="evidence" value="ECO:0007669"/>
    <property type="project" value="TreeGrafter"/>
</dbReference>
<dbReference type="PROSITE" id="PS51192">
    <property type="entry name" value="HELICASE_ATP_BIND_1"/>
    <property type="match status" value="1"/>
</dbReference>
<keyword evidence="8" id="KW-0067">ATP-binding</keyword>
<evidence type="ECO:0000256" key="6">
    <source>
        <dbReference type="ARBA" id="ARBA00022806"/>
    </source>
</evidence>
<keyword evidence="4 11" id="KW-0863">Zinc-finger</keyword>
<sequence>MWPRRQARSDCSTAAQISTPAARIASAPAARIASAPAARIASAPAATTSAPSSVSSYPFLLHKNPGKAVDARVKCHHEVKNGEDDAAWLSRALDAKKIHKHAARIKKNTVKSLDHEKVKKKTRQKVRKDQKGKALDFTISVQERQRLWRSGAEKKSQNEVANRAKQQEREQQEVGFDRVFQEVFGEARGAIEKEDERFFDGSLGLSDTTAALPPRRPSSLFSIGDENSGSMVEVGTKASGKRKALEVQKDGIEEKTWSFASNVNSTLSLDDFEAPPGCIEDSTNAFGAAAKAAELERWKVDNAQSAVSDNFVRLNMRKRPKGSSGRAKKRPTYLRARSENPLDEATGDNSTGIAPLVDAKGSQHRKQEKVLLADDGVDFIEECLEALAQAEEARGLTTEDTGERIVGVEQKMETCEPPRCHHALPCQSLEVKKKNKNCGRRFFACQLSFDEGRCDFFLWGDDHVPLALQTLFTASTSSDAGEAVVAAASIECVPMNIEATVEEQREAMLTNLRLVFGHADFRPGQQWAILRVLRQQDTLLVLPTGAGKSLCYQFPALFLPGVTLVISPLISLMNDQYESLPAPLKARAVCLSGSPGSAGGLSKAKHAAFVRDLFADKLSLIFLSPEKALGAGMQSLLAMPRVRARLALVCVDEAHCISEWSHHFRPSYLRLAEVFRHARCVLCVTATASRRVVREVLHQLRSRRQLQVATSKICEQESNMVLQMPWQRRNLALEVRSVRSNDERLQHLVHVLPELSKGATLVSKGSGGGVIVYVHQQRQTEELAALLREQLPSAWRSTGKVLAFHAGMSPEAKEKVRTGFARGRVRVVVATVAFGMGIDKKNVRAVVHFHMPSSIEGYVQQVGRAGRDGKYARALLYLLDEDAVYFRSLLFSTALHREQLRKLLALVFQDQTTAATSTKYHVVTVNYSSQRDGGGFTLVSLDCDWLERHLDLKAATIDTFLTLLALESQREDNKEDDSLGLRVRLSPSSMSRCTLQLLDTQAKKLAPCSSAKLLLEAVRRNELPNARVTHRKDGYLSSWTVDFHVHEAAQWYQRRTNVHSASVARPDTELYGGTADIAVDAATYERRMLQELRVAKQAGQIQRLSHSQPAFQVQLSWHADLSETTKAEVVDRYTTTLYAKHEHLESRQLSRLAHLYGALRTAALPTPSPAELRRRVDDDYLEEDLEDKARALEAKFVRYFGDNNELDDGGTDEIDEDDCLLQTILRPLTPSLIESIERDTMSLIQLRVSDGNVMEGSEAEEDMKRVEGSSWTSFRVAKIFHGLPTPQLPSRQWRDHICWRRYSDVAYERIVQIAQKVLMEDGKN</sequence>
<dbReference type="Pfam" id="PF00271">
    <property type="entry name" value="Helicase_C"/>
    <property type="match status" value="1"/>
</dbReference>
<protein>
    <recommendedName>
        <fullName evidence="10">DNA 3'-5' helicase</fullName>
        <ecNumber evidence="10">5.6.2.4</ecNumber>
    </recommendedName>
</protein>
<dbReference type="NCBIfam" id="TIGR00614">
    <property type="entry name" value="recQ_fam"/>
    <property type="match status" value="1"/>
</dbReference>
<dbReference type="EMBL" id="JH597982">
    <property type="status" value="NOT_ANNOTATED_CDS"/>
    <property type="molecule type" value="Genomic_DNA"/>
</dbReference>
<reference evidence="16" key="2">
    <citation type="submission" date="2015-06" db="UniProtKB">
        <authorList>
            <consortium name="EnsemblProtists"/>
        </authorList>
    </citation>
    <scope>IDENTIFICATION</scope>
    <source>
        <strain evidence="16">Emoy2</strain>
    </source>
</reference>
<dbReference type="InterPro" id="IPR027417">
    <property type="entry name" value="P-loop_NTPase"/>
</dbReference>
<keyword evidence="3" id="KW-0547">Nucleotide-binding</keyword>
<dbReference type="Proteomes" id="UP000011713">
    <property type="component" value="Unassembled WGS sequence"/>
</dbReference>
<reference evidence="17" key="1">
    <citation type="journal article" date="2010" name="Science">
        <title>Signatures of adaptation to obligate biotrophy in the Hyaloperonospora arabidopsidis genome.</title>
        <authorList>
            <person name="Baxter L."/>
            <person name="Tripathy S."/>
            <person name="Ishaque N."/>
            <person name="Boot N."/>
            <person name="Cabral A."/>
            <person name="Kemen E."/>
            <person name="Thines M."/>
            <person name="Ah-Fong A."/>
            <person name="Anderson R."/>
            <person name="Badejoko W."/>
            <person name="Bittner-Eddy P."/>
            <person name="Boore J.L."/>
            <person name="Chibucos M.C."/>
            <person name="Coates M."/>
            <person name="Dehal P."/>
            <person name="Delehaunty K."/>
            <person name="Dong S."/>
            <person name="Downton P."/>
            <person name="Dumas B."/>
            <person name="Fabro G."/>
            <person name="Fronick C."/>
            <person name="Fuerstenberg S.I."/>
            <person name="Fulton L."/>
            <person name="Gaulin E."/>
            <person name="Govers F."/>
            <person name="Hughes L."/>
            <person name="Humphray S."/>
            <person name="Jiang R.H."/>
            <person name="Judelson H."/>
            <person name="Kamoun S."/>
            <person name="Kyung K."/>
            <person name="Meijer H."/>
            <person name="Minx P."/>
            <person name="Morris P."/>
            <person name="Nelson J."/>
            <person name="Phuntumart V."/>
            <person name="Qutob D."/>
            <person name="Rehmany A."/>
            <person name="Rougon-Cardoso A."/>
            <person name="Ryden P."/>
            <person name="Torto-Alalibo T."/>
            <person name="Studholme D."/>
            <person name="Wang Y."/>
            <person name="Win J."/>
            <person name="Wood J."/>
            <person name="Clifton S.W."/>
            <person name="Rogers J."/>
            <person name="Van den Ackerveken G."/>
            <person name="Jones J.D."/>
            <person name="McDowell J.M."/>
            <person name="Beynon J."/>
            <person name="Tyler B.M."/>
        </authorList>
    </citation>
    <scope>NUCLEOTIDE SEQUENCE [LARGE SCALE GENOMIC DNA]</scope>
    <source>
        <strain evidence="17">Emoy2</strain>
    </source>
</reference>
<evidence type="ECO:0000256" key="12">
    <source>
        <dbReference type="SAM" id="MobiDB-lite"/>
    </source>
</evidence>
<feature type="domain" description="Helicase C-terminal" evidence="14">
    <location>
        <begin position="744"/>
        <end position="912"/>
    </location>
</feature>
<evidence type="ECO:0000256" key="5">
    <source>
        <dbReference type="ARBA" id="ARBA00022801"/>
    </source>
</evidence>
<keyword evidence="17" id="KW-1185">Reference proteome</keyword>
<dbReference type="PROSITE" id="PS51194">
    <property type="entry name" value="HELICASE_CTER"/>
    <property type="match status" value="1"/>
</dbReference>